<reference evidence="2 3" key="1">
    <citation type="submission" date="2017-04" db="EMBL/GenBank/DDBJ databases">
        <title>Draft genome sequence of Tuber borchii Vittad., a whitish edible truffle.</title>
        <authorList>
            <consortium name="DOE Joint Genome Institute"/>
            <person name="Murat C."/>
            <person name="Kuo A."/>
            <person name="Barry K.W."/>
            <person name="Clum A."/>
            <person name="Dockter R.B."/>
            <person name="Fauchery L."/>
            <person name="Iotti M."/>
            <person name="Kohler A."/>
            <person name="Labutti K."/>
            <person name="Lindquist E.A."/>
            <person name="Lipzen A."/>
            <person name="Ohm R.A."/>
            <person name="Wang M."/>
            <person name="Grigoriev I.V."/>
            <person name="Zambonelli A."/>
            <person name="Martin F.M."/>
        </authorList>
    </citation>
    <scope>NUCLEOTIDE SEQUENCE [LARGE SCALE GENOMIC DNA]</scope>
    <source>
        <strain evidence="2 3">Tbo3840</strain>
    </source>
</reference>
<organism evidence="2 3">
    <name type="scientific">Tuber borchii</name>
    <name type="common">White truffle</name>
    <dbReference type="NCBI Taxonomy" id="42251"/>
    <lineage>
        <taxon>Eukaryota</taxon>
        <taxon>Fungi</taxon>
        <taxon>Dikarya</taxon>
        <taxon>Ascomycota</taxon>
        <taxon>Pezizomycotina</taxon>
        <taxon>Pezizomycetes</taxon>
        <taxon>Pezizales</taxon>
        <taxon>Tuberaceae</taxon>
        <taxon>Tuber</taxon>
    </lineage>
</organism>
<name>A0A2T6ZQF5_TUBBO</name>
<gene>
    <name evidence="2" type="ORF">B9Z19DRAFT_1127964</name>
</gene>
<keyword evidence="3" id="KW-1185">Reference proteome</keyword>
<dbReference type="Proteomes" id="UP000244722">
    <property type="component" value="Unassembled WGS sequence"/>
</dbReference>
<proteinExistence type="predicted"/>
<feature type="region of interest" description="Disordered" evidence="1">
    <location>
        <begin position="144"/>
        <end position="165"/>
    </location>
</feature>
<feature type="compositionally biased region" description="Basic and acidic residues" evidence="1">
    <location>
        <begin position="146"/>
        <end position="165"/>
    </location>
</feature>
<evidence type="ECO:0000256" key="1">
    <source>
        <dbReference type="SAM" id="MobiDB-lite"/>
    </source>
</evidence>
<evidence type="ECO:0000313" key="2">
    <source>
        <dbReference type="EMBL" id="PUU77712.1"/>
    </source>
</evidence>
<feature type="compositionally biased region" description="Basic and acidic residues" evidence="1">
    <location>
        <begin position="73"/>
        <end position="90"/>
    </location>
</feature>
<dbReference type="EMBL" id="NESQ01000144">
    <property type="protein sequence ID" value="PUU77712.1"/>
    <property type="molecule type" value="Genomic_DNA"/>
</dbReference>
<dbReference type="STRING" id="42251.A0A2T6ZQF5"/>
<feature type="region of interest" description="Disordered" evidence="1">
    <location>
        <begin position="73"/>
        <end position="98"/>
    </location>
</feature>
<sequence>MSPRRVSEEAGLDEPLDNTTLAAFGFRQLRTEYVLLKRLLIESEGRIKELMQANYEMGRRGERMKSKVGVLEGEKEAIKQNSKEDLETRTRRPGGRYNEKANEDFEALSLQQPSLEEKLRFANDQHQTSASTITHLQQALSTTELATRKLTKEKESPKNDLDKAAREAEASRIRFAQLLYDAKKMFEKNEEVQKLAAEVKEMGLKWKAGGEEARQ</sequence>
<dbReference type="OrthoDB" id="5416307at2759"/>
<comment type="caution">
    <text evidence="2">The sequence shown here is derived from an EMBL/GenBank/DDBJ whole genome shotgun (WGS) entry which is preliminary data.</text>
</comment>
<protein>
    <submittedName>
        <fullName evidence="2">Uncharacterized protein</fullName>
    </submittedName>
</protein>
<dbReference type="Gene3D" id="1.20.5.170">
    <property type="match status" value="1"/>
</dbReference>
<evidence type="ECO:0000313" key="3">
    <source>
        <dbReference type="Proteomes" id="UP000244722"/>
    </source>
</evidence>
<accession>A0A2T6ZQF5</accession>
<dbReference type="AlphaFoldDB" id="A0A2T6ZQF5"/>